<feature type="region of interest" description="Disordered" evidence="1">
    <location>
        <begin position="1"/>
        <end position="38"/>
    </location>
</feature>
<dbReference type="STRING" id="945553.A0A0D2MWR0"/>
<feature type="compositionally biased region" description="Polar residues" evidence="1">
    <location>
        <begin position="899"/>
        <end position="908"/>
    </location>
</feature>
<organism evidence="2 3">
    <name type="scientific">Hypholoma sublateritium (strain FD-334 SS-4)</name>
    <dbReference type="NCBI Taxonomy" id="945553"/>
    <lineage>
        <taxon>Eukaryota</taxon>
        <taxon>Fungi</taxon>
        <taxon>Dikarya</taxon>
        <taxon>Basidiomycota</taxon>
        <taxon>Agaricomycotina</taxon>
        <taxon>Agaricomycetes</taxon>
        <taxon>Agaricomycetidae</taxon>
        <taxon>Agaricales</taxon>
        <taxon>Agaricineae</taxon>
        <taxon>Strophariaceae</taxon>
        <taxon>Hypholoma</taxon>
    </lineage>
</organism>
<evidence type="ECO:0000313" key="2">
    <source>
        <dbReference type="EMBL" id="KJA28468.1"/>
    </source>
</evidence>
<feature type="compositionally biased region" description="Polar residues" evidence="1">
    <location>
        <begin position="714"/>
        <end position="730"/>
    </location>
</feature>
<feature type="compositionally biased region" description="Low complexity" evidence="1">
    <location>
        <begin position="1129"/>
        <end position="1150"/>
    </location>
</feature>
<feature type="compositionally biased region" description="Polar residues" evidence="1">
    <location>
        <begin position="1378"/>
        <end position="1391"/>
    </location>
</feature>
<evidence type="ECO:0000313" key="3">
    <source>
        <dbReference type="Proteomes" id="UP000054270"/>
    </source>
</evidence>
<dbReference type="Proteomes" id="UP000054270">
    <property type="component" value="Unassembled WGS sequence"/>
</dbReference>
<gene>
    <name evidence="2" type="ORF">HYPSUDRAFT_33872</name>
</gene>
<feature type="region of interest" description="Disordered" evidence="1">
    <location>
        <begin position="558"/>
        <end position="676"/>
    </location>
</feature>
<feature type="compositionally biased region" description="Low complexity" evidence="1">
    <location>
        <begin position="86"/>
        <end position="102"/>
    </location>
</feature>
<feature type="region of interest" description="Disordered" evidence="1">
    <location>
        <begin position="795"/>
        <end position="825"/>
    </location>
</feature>
<dbReference type="OMA" id="EHESIRY"/>
<feature type="region of interest" description="Disordered" evidence="1">
    <location>
        <begin position="115"/>
        <end position="142"/>
    </location>
</feature>
<feature type="compositionally biased region" description="Basic and acidic residues" evidence="1">
    <location>
        <begin position="371"/>
        <end position="389"/>
    </location>
</feature>
<evidence type="ECO:0000256" key="1">
    <source>
        <dbReference type="SAM" id="MobiDB-lite"/>
    </source>
</evidence>
<feature type="compositionally biased region" description="Polar residues" evidence="1">
    <location>
        <begin position="1099"/>
        <end position="1119"/>
    </location>
</feature>
<feature type="region of interest" description="Disordered" evidence="1">
    <location>
        <begin position="253"/>
        <end position="324"/>
    </location>
</feature>
<feature type="compositionally biased region" description="Polar residues" evidence="1">
    <location>
        <begin position="996"/>
        <end position="1017"/>
    </location>
</feature>
<feature type="compositionally biased region" description="Basic and acidic residues" evidence="1">
    <location>
        <begin position="423"/>
        <end position="434"/>
    </location>
</feature>
<dbReference type="EMBL" id="KN817521">
    <property type="protein sequence ID" value="KJA28468.1"/>
    <property type="molecule type" value="Genomic_DNA"/>
</dbReference>
<dbReference type="OrthoDB" id="2526154at2759"/>
<feature type="compositionally biased region" description="Basic and acidic residues" evidence="1">
    <location>
        <begin position="633"/>
        <end position="650"/>
    </location>
</feature>
<feature type="region of interest" description="Disordered" evidence="1">
    <location>
        <begin position="365"/>
        <end position="389"/>
    </location>
</feature>
<feature type="compositionally biased region" description="Low complexity" evidence="1">
    <location>
        <begin position="281"/>
        <end position="294"/>
    </location>
</feature>
<accession>A0A0D2MWR0</accession>
<proteinExistence type="predicted"/>
<feature type="compositionally biased region" description="Polar residues" evidence="1">
    <location>
        <begin position="866"/>
        <end position="875"/>
    </location>
</feature>
<feature type="compositionally biased region" description="Polar residues" evidence="1">
    <location>
        <begin position="1285"/>
        <end position="1295"/>
    </location>
</feature>
<feature type="compositionally biased region" description="Polar residues" evidence="1">
    <location>
        <begin position="1341"/>
        <end position="1364"/>
    </location>
</feature>
<feature type="compositionally biased region" description="Polar residues" evidence="1">
    <location>
        <begin position="295"/>
        <end position="317"/>
    </location>
</feature>
<feature type="compositionally biased region" description="Acidic residues" evidence="1">
    <location>
        <begin position="655"/>
        <end position="671"/>
    </location>
</feature>
<name>A0A0D2MWR0_HYPSF</name>
<feature type="compositionally biased region" description="Pro residues" evidence="1">
    <location>
        <begin position="265"/>
        <end position="280"/>
    </location>
</feature>
<feature type="region of interest" description="Disordered" evidence="1">
    <location>
        <begin position="420"/>
        <end position="464"/>
    </location>
</feature>
<feature type="region of interest" description="Disordered" evidence="1">
    <location>
        <begin position="714"/>
        <end position="764"/>
    </location>
</feature>
<sequence>MASAANELHMNETPRQSLLSPTSPSTLSPTWRPPKSPLAPHRLAMLANALGVSTPVPATLPGTSFLSRSYSESASSMDRIPRSPTPSSVGGSSMGYSSHSPAPSTSKFLLHVVPPLHLPHDSNSNEDLQGPPPPNAPGYHTQFRRGTLVPVHSTLNAQLGAIAREYALPSSAGLILYLVTSPQSPSPDSIDEPGPRLSEDIWKHLWTRVVRTEQRDDGLIPSRSPTPHTPHAPLILRLAPAARSTPFLAQEQTTHLPPLIKTPTEPLPPPLPSPNAPQPTYPTTTAPSTPSTPSDRQSNNKSAPPSISQSEPGTPDTSVDDSGLRANFLDLPGLNSPSLIPILAKVEFDIDRRKAAWYEPWVRSRKVNHAKRAESRKGSRAQEADGNDEVRVHAPIELLTGKAKRDDPFGLLAGAKEALLEAEAEKQDEGRQEEDSGYARLSESPDEIHSDSDSDTEDFGEDATARISASLVGKPDPLADVFGNDEDTWAEIHAENGELHRPVDSNVVNLALTAAELSALPNDLSEDLDDETRSTKEEEDVLEMLDMMGKSNLAISIPSPEKDLIERSSSPSVNGARKIPPPLVLKTKDKTMSPPVAAMNVHDTSADTPRLAYRSEMSDNSEASEHEDDMDDLDKFTTRVRSPAESDKRGGAVFDDLDLGLDPTEDFDDNDPNDRRRSQYLMSAQLDAIERTMASLSPRFMTTSLEEEQNLSFNSATLSPSTPANTSLSPGRSFEFLTPLSPRLPQHLNPPGDEPPTGQSWPAVPFSAIKDRDINATGNNSDMPPSPPRFALNGVSTSAPKSYMPSIVTEQGPSESDRRKKELADEEAFYNTPKFMKNNSSSESPIIPLSPDPFGRHPSSPEPPTFQVSGSQWDTMTIGKGGPDVVAIQAPQAPVQGRARSSTTSRFSVDSVKGESDPVAAAGKTNNRAALISVKSIKKLWRKSSKAANLSQVQAETPPAVPPTPSSVSAPSVPQRPERPSQDQLYLPNTPDFPIQASTGRLSPNLAPQTQSQSQDQAYPVRRSLDQQNGPPPQSRLASPLPPSPHLPSQDQLFAGGRPSLDRQNIVPPPQPSNVGRLSPQLMPPPPSRPSLDQMPPTNRMSLEQQGRRPTQIQGQQQFVPPPRQSFEQFTPPQQYSPPQQYPQQQYPPQQFTPPPQHQYQQLNVPSYPGRNPNPGPIITPYMQASKSGSNLDRLHFDQESPYPTHRSVPPVRQSPRPPSPTALPAIPESENAGARKSILRWKSAASTSSSSSSQSVPSSDHQTRTSLDRTSTNGSSYGRRPSVNYASTRTSVTTPDLPPSPQIPNHLVKTGALDHRTSSQRSRLTTSSTDSSHSPPKRQISLNARSESPQRSMASSRDSQGSRPSFDASQFEFVSPKGTTLSYPFNQLDE</sequence>
<feature type="compositionally biased region" description="Low complexity" evidence="1">
    <location>
        <begin position="17"/>
        <end position="30"/>
    </location>
</feature>
<feature type="compositionally biased region" description="Pro residues" evidence="1">
    <location>
        <begin position="1030"/>
        <end position="1046"/>
    </location>
</feature>
<protein>
    <submittedName>
        <fullName evidence="2">Uncharacterized protein</fullName>
    </submittedName>
</protein>
<feature type="compositionally biased region" description="Low complexity" evidence="1">
    <location>
        <begin position="1244"/>
        <end position="1260"/>
    </location>
</feature>
<feature type="region of interest" description="Disordered" evidence="1">
    <location>
        <begin position="850"/>
        <end position="925"/>
    </location>
</feature>
<feature type="compositionally biased region" description="Low complexity" evidence="1">
    <location>
        <begin position="1320"/>
        <end position="1335"/>
    </location>
</feature>
<feature type="region of interest" description="Disordered" evidence="1">
    <location>
        <begin position="949"/>
        <end position="1391"/>
    </location>
</feature>
<reference evidence="3" key="1">
    <citation type="submission" date="2014-04" db="EMBL/GenBank/DDBJ databases">
        <title>Evolutionary Origins and Diversification of the Mycorrhizal Mutualists.</title>
        <authorList>
            <consortium name="DOE Joint Genome Institute"/>
            <consortium name="Mycorrhizal Genomics Consortium"/>
            <person name="Kohler A."/>
            <person name="Kuo A."/>
            <person name="Nagy L.G."/>
            <person name="Floudas D."/>
            <person name="Copeland A."/>
            <person name="Barry K.W."/>
            <person name="Cichocki N."/>
            <person name="Veneault-Fourrey C."/>
            <person name="LaButti K."/>
            <person name="Lindquist E.A."/>
            <person name="Lipzen A."/>
            <person name="Lundell T."/>
            <person name="Morin E."/>
            <person name="Murat C."/>
            <person name="Riley R."/>
            <person name="Ohm R."/>
            <person name="Sun H."/>
            <person name="Tunlid A."/>
            <person name="Henrissat B."/>
            <person name="Grigoriev I.V."/>
            <person name="Hibbett D.S."/>
            <person name="Martin F."/>
        </authorList>
    </citation>
    <scope>NUCLEOTIDE SEQUENCE [LARGE SCALE GENOMIC DNA]</scope>
    <source>
        <strain evidence="3">FD-334 SS-4</strain>
    </source>
</reference>
<keyword evidence="3" id="KW-1185">Reference proteome</keyword>
<feature type="region of interest" description="Disordered" evidence="1">
    <location>
        <begin position="73"/>
        <end position="102"/>
    </location>
</feature>